<evidence type="ECO:0000259" key="1">
    <source>
        <dbReference type="Pfam" id="PF08906"/>
    </source>
</evidence>
<sequence>MNTLKIFHLSVGSGALREICSSVDEFQALLKDPQFIYDEFVPHVISSFRESEMALGEGQLYSFKILPIFGGEGSIDNIAPCDIEVHFSIFGQMVEQTQSLEPGTPIGSVDLQIPKKKLWWKFWG</sequence>
<dbReference type="RefSeq" id="WP_252473136.1">
    <property type="nucleotide sequence ID" value="NZ_JALBWM010000270.1"/>
</dbReference>
<protein>
    <submittedName>
        <fullName evidence="2">DUF1851 domain-containing protein</fullName>
    </submittedName>
</protein>
<evidence type="ECO:0000313" key="3">
    <source>
        <dbReference type="Proteomes" id="UP001139028"/>
    </source>
</evidence>
<gene>
    <name evidence="2" type="ORF">MO867_21955</name>
</gene>
<evidence type="ECO:0000313" key="2">
    <source>
        <dbReference type="EMBL" id="MCO1336992.1"/>
    </source>
</evidence>
<comment type="caution">
    <text evidence="2">The sequence shown here is derived from an EMBL/GenBank/DDBJ whole genome shotgun (WGS) entry which is preliminary data.</text>
</comment>
<name>A0A9X2ERE8_9GAMM</name>
<organism evidence="2 3">
    <name type="scientific">Microbulbifer okhotskensis</name>
    <dbReference type="NCBI Taxonomy" id="2926617"/>
    <lineage>
        <taxon>Bacteria</taxon>
        <taxon>Pseudomonadati</taxon>
        <taxon>Pseudomonadota</taxon>
        <taxon>Gammaproteobacteria</taxon>
        <taxon>Cellvibrionales</taxon>
        <taxon>Microbulbiferaceae</taxon>
        <taxon>Microbulbifer</taxon>
    </lineage>
</organism>
<reference evidence="2" key="1">
    <citation type="journal article" date="2022" name="Arch. Microbiol.">
        <title>Microbulbifer okhotskensis sp. nov., isolated from a deep bottom sediment of the Okhotsk Sea.</title>
        <authorList>
            <person name="Romanenko L."/>
            <person name="Kurilenko V."/>
            <person name="Otstavnykh N."/>
            <person name="Velansky P."/>
            <person name="Isaeva M."/>
            <person name="Mikhailov V."/>
        </authorList>
    </citation>
    <scope>NUCLEOTIDE SEQUENCE</scope>
    <source>
        <strain evidence="2">OS29</strain>
    </source>
</reference>
<proteinExistence type="predicted"/>
<accession>A0A9X2ERE8</accession>
<dbReference type="Proteomes" id="UP001139028">
    <property type="component" value="Unassembled WGS sequence"/>
</dbReference>
<keyword evidence="3" id="KW-1185">Reference proteome</keyword>
<dbReference type="InterPro" id="IPR015002">
    <property type="entry name" value="T6SS_Tdi1_C"/>
</dbReference>
<dbReference type="AlphaFoldDB" id="A0A9X2ERE8"/>
<feature type="domain" description="T6SS immunity protein Tdi1 C-terminal" evidence="1">
    <location>
        <begin position="22"/>
        <end position="93"/>
    </location>
</feature>
<dbReference type="EMBL" id="JALBWM010000270">
    <property type="protein sequence ID" value="MCO1336992.1"/>
    <property type="molecule type" value="Genomic_DNA"/>
</dbReference>
<dbReference type="Pfam" id="PF08906">
    <property type="entry name" value="T6SS_Tdi1_C"/>
    <property type="match status" value="1"/>
</dbReference>